<feature type="region of interest" description="Disordered" evidence="2">
    <location>
        <begin position="1980"/>
        <end position="2090"/>
    </location>
</feature>
<evidence type="ECO:0000256" key="3">
    <source>
        <dbReference type="SAM" id="Phobius"/>
    </source>
</evidence>
<dbReference type="Pfam" id="PF17963">
    <property type="entry name" value="Big_9"/>
    <property type="match status" value="6"/>
</dbReference>
<keyword evidence="3" id="KW-1133">Transmembrane helix</keyword>
<feature type="compositionally biased region" description="Basic and acidic residues" evidence="2">
    <location>
        <begin position="9"/>
        <end position="18"/>
    </location>
</feature>
<feature type="region of interest" description="Disordered" evidence="2">
    <location>
        <begin position="2115"/>
        <end position="2138"/>
    </location>
</feature>
<accession>A0ABS6WEE9</accession>
<dbReference type="InterPro" id="IPR050964">
    <property type="entry name" value="Striated_Muscle_Regulatory"/>
</dbReference>
<comment type="caution">
    <text evidence="5">The sequence shown here is derived from an EMBL/GenBank/DDBJ whole genome shotgun (WGS) entry which is preliminary data.</text>
</comment>
<feature type="transmembrane region" description="Helical" evidence="3">
    <location>
        <begin position="57"/>
        <end position="77"/>
    </location>
</feature>
<dbReference type="RefSeq" id="WP_219057725.1">
    <property type="nucleotide sequence ID" value="NZ_JAHBBH010000002.1"/>
</dbReference>
<evidence type="ECO:0000313" key="5">
    <source>
        <dbReference type="EMBL" id="MBW3091611.1"/>
    </source>
</evidence>
<evidence type="ECO:0000256" key="1">
    <source>
        <dbReference type="ARBA" id="ARBA00022737"/>
    </source>
</evidence>
<evidence type="ECO:0000313" key="6">
    <source>
        <dbReference type="Proteomes" id="UP000700815"/>
    </source>
</evidence>
<reference evidence="5 6" key="1">
    <citation type="submission" date="2021-05" db="EMBL/GenBank/DDBJ databases">
        <title>Phylogenetic classification of ten novel species belonging to the genus Bifidobacterium comprising B. colchicus sp. nov., B. abeli sp. nov., B. bicoloris sp. nov., B. guerezis sp. nov., B. rosaliae sp. nov., B. santillanensis sp. nov., B. argentati sp. nov., B. amazzoni sp. nov., B. pluviali sp. nov., and B. pinnaculum sp. nov.</title>
        <authorList>
            <person name="Lugli G.A."/>
            <person name="Ruiz Garcia L."/>
            <person name="Margolles A."/>
            <person name="Ventura M."/>
        </authorList>
    </citation>
    <scope>NUCLEOTIDE SEQUENCE [LARGE SCALE GENOMIC DNA]</scope>
    <source>
        <strain evidence="5 6">82T10</strain>
    </source>
</reference>
<dbReference type="SMART" id="SM00060">
    <property type="entry name" value="FN3"/>
    <property type="match status" value="2"/>
</dbReference>
<keyword evidence="3" id="KW-0812">Transmembrane</keyword>
<dbReference type="Pfam" id="PF00041">
    <property type="entry name" value="fn3"/>
    <property type="match status" value="1"/>
</dbReference>
<dbReference type="PROSITE" id="PS50853">
    <property type="entry name" value="FN3"/>
    <property type="match status" value="1"/>
</dbReference>
<organism evidence="5 6">
    <name type="scientific">Bifidobacterium miconis</name>
    <dbReference type="NCBI Taxonomy" id="2834435"/>
    <lineage>
        <taxon>Bacteria</taxon>
        <taxon>Bacillati</taxon>
        <taxon>Actinomycetota</taxon>
        <taxon>Actinomycetes</taxon>
        <taxon>Bifidobacteriales</taxon>
        <taxon>Bifidobacteriaceae</taxon>
        <taxon>Bifidobacterium</taxon>
    </lineage>
</organism>
<protein>
    <submittedName>
        <fullName evidence="5">AAA family ATPase</fullName>
    </submittedName>
</protein>
<gene>
    <name evidence="5" type="ORF">KIH79_01310</name>
</gene>
<feature type="compositionally biased region" description="Basic and acidic residues" evidence="2">
    <location>
        <begin position="1993"/>
        <end position="2004"/>
    </location>
</feature>
<feature type="compositionally biased region" description="Acidic residues" evidence="2">
    <location>
        <begin position="2005"/>
        <end position="2017"/>
    </location>
</feature>
<feature type="compositionally biased region" description="Gly residues" evidence="2">
    <location>
        <begin position="2024"/>
        <end position="2040"/>
    </location>
</feature>
<sequence length="2138" mass="222478">MSPFRSMTPRRETSDRHASVSAVEPAARRRQSMPSSCRPHAGSHHRHQHRKRERRRVANFWFAGICISAIAFGALWVSSATSRHVTLDDGTVWVTSLKDRKAARFNVRIGETTAAVAASAARFDVVQHGDDMMLSDGATATRLLASSLSEDGSAVIDADTTLLLGGGTAALVDDASGSVWLVAADDLGSVDPTHPHLELGEGGKAAVTSDGMFYGYRPADGSVLRVAKPGASSERIAMVNDGDPLAADDFTVVCGVPIVSRNGIVHWPSGRVDTGADRLLLQSPGADEESVCTVAVADRYGLHLVDPNAADPLAASWSDAQPAEPARPVSAAGCIHAAWSRAEDNYLRVCGHDGIESVGQEPFSTLETVSATSDLVFRVNHRYVLLNDVSDGMVWHPDRSTQTVGVQWSAVQADDVEASEGNDSSVNGQREFAATCAPDSAPMRAVDDEIGVRAGGMQILDVLRNDEQTDCSVLRIVSAEVPADAQMAVRPIHGGRYLQLDASRAKPGTVAFPYTVDDGRGHASTATVRLELTGADGNRSPIQFDAPCEYDVEQGAVYTANALSGFRDPDGDPLSLAAAAPHASGNRVSVSARADGQLTFDPGTMESGRIGVEVMVSDGQDIGYGMVYFSVHPAGTLPATVDAVSVQTEPGRSITVDLGPSVHATSAQPVTLASAEAPSGAQVTLGPDLSLSFEAMQEGVYHVPYVVMQTDVPTTGLVRVDVAHVSGDEAMPVAANDVALLGSDATAIVEPLSNDVDPMGGVLSVTSVRADAASGIAAGLVDHHRVYLTARRMPTKPVTVSYTVANAAGSSTGTIVLHPPASAASGVAPTAPDLDVQVRTGGIASVDVLGRVLHADGVDIELLDDLRYDPDTFRGLAFVSNGSVRYQADSRPGVYSLTYTVRDDEGNAASGTITVTVHEADADRKPAPTPQHVDAHVAAGHATRITIPLSGIDADGDDVVLLGLGNATPSLGRITEVGADYLAYEAYPDSVGTDTFSYAVEDWTGQRAQATVRVGIFLGNAQAGVMARDDEIRLRPGTSASVPVTANDIATHGSQLAIDGNPDVRNVDDVHVNGAMIELTAPQDSGTGYVTYTVRDPAGLRDTATLAVIVDEKAVIEPPVAYDYRVPSAATIDRKTVEVDVSPWIANPSGSIGELKVDVARPETDHARMLDDDPFTVSIDLTDEAHAVAYTVTNTTHNVTATAFIHVPAYGVFPPTLRPKAPRLSVHAGDTLIIDIADHVRVGAGKTARVSSPESASATKSDGGNPVVDDTTLRFAAATDYAGPASITFVAADAEPGDDTRIVNSAVLTLPITVIGNQESAPTFVPATIELEAGERQTVDLRALTAAPPGHAADRSGPSYAYSGGISRSAVSATVTDAGVMSIEAAVDATPGTAVEIPVSIGHASGTVDAAMMVRVIASTRPLARLRDIAADARSGSLIQVDALADAYNPFPDVPLEIVSCETEHGSLLTVADCGRDGSVSVRMPEAAGASFVVHVTVEDATHDPNRRVNGTVTVSVADVPSAPMPSPVSGDPEDGAVSLSWTPGAANGSPIAEYQVSWDGGRQSCGLATVCRITGLTNGRDYAFSIRARNAVGWSAPSSVVRATPDGIPSEPTAITVTGGYHRVDVHWRAPDKGGVPDRYSVSLANVQGGYESTQTVTGLEASFVVPDEAIANGSSFRATVVGRNRAGEGRPGVSAGTAQPWGDPGPIAVSLESVDRKGGMRVTVLAGELRNAGCSGITVDGDVQATLDCGSPMVSFTADRSMFGRPMRVRATLNPAKTGAVAVSAASGDVVVGYDVEAPSSLSFACEESRCTASWAATGAYDSFSVSASGFAERIVRDASATFELLPWQTFAGFQVRQILNGVSGPAATSGGQPYVRRVKATIELPDNVSWSPDAAHVIDVNGGSVEAWGRNVSAYIDIMPPGGPSCAMSWNGGSQKLDVSQCHMSAAGDTTWSVRVVSNVGETDIDHAVRGGVVQGFRAAGSDREDPDGKDEGESEGKGEGEDGEDKDGEDGTEDKDGSGEEGSGEGSEGGTEGSDGSGATETEPETGIEGEGSGSESDRHAGDAANTSFPNASQASPFRTPTFSESVMIRLTHDRPQARMPPVSVIARRHETLTARHRPGAVDERQPEDSKERR</sequence>
<name>A0ABS6WEE9_9BIFI</name>
<evidence type="ECO:0000256" key="2">
    <source>
        <dbReference type="SAM" id="MobiDB-lite"/>
    </source>
</evidence>
<keyword evidence="6" id="KW-1185">Reference proteome</keyword>
<dbReference type="CDD" id="cd00063">
    <property type="entry name" value="FN3"/>
    <property type="match status" value="1"/>
</dbReference>
<proteinExistence type="predicted"/>
<feature type="compositionally biased region" description="Basic residues" evidence="2">
    <location>
        <begin position="41"/>
        <end position="53"/>
    </location>
</feature>
<keyword evidence="3" id="KW-0472">Membrane</keyword>
<feature type="compositionally biased region" description="Polar residues" evidence="2">
    <location>
        <begin position="2069"/>
        <end position="2089"/>
    </location>
</feature>
<dbReference type="InterPro" id="IPR003961">
    <property type="entry name" value="FN3_dom"/>
</dbReference>
<dbReference type="PANTHER" id="PTHR13817:SF73">
    <property type="entry name" value="FIBRONECTIN TYPE-III DOMAIN-CONTAINING PROTEIN"/>
    <property type="match status" value="1"/>
</dbReference>
<keyword evidence="1" id="KW-0677">Repeat</keyword>
<dbReference type="PANTHER" id="PTHR13817">
    <property type="entry name" value="TITIN"/>
    <property type="match status" value="1"/>
</dbReference>
<evidence type="ECO:0000259" key="4">
    <source>
        <dbReference type="PROSITE" id="PS50853"/>
    </source>
</evidence>
<feature type="region of interest" description="Disordered" evidence="2">
    <location>
        <begin position="1"/>
        <end position="53"/>
    </location>
</feature>
<dbReference type="EMBL" id="JAHBBH010000002">
    <property type="protein sequence ID" value="MBW3091611.1"/>
    <property type="molecule type" value="Genomic_DNA"/>
</dbReference>
<dbReference type="Proteomes" id="UP000700815">
    <property type="component" value="Unassembled WGS sequence"/>
</dbReference>
<feature type="domain" description="Fibronectin type-III" evidence="4">
    <location>
        <begin position="1520"/>
        <end position="1612"/>
    </location>
</feature>